<proteinExistence type="predicted"/>
<dbReference type="InterPro" id="IPR045397">
    <property type="entry name" value="TumE-like"/>
</dbReference>
<keyword evidence="2" id="KW-1185">Reference proteome</keyword>
<dbReference type="Proteomes" id="UP000706031">
    <property type="component" value="Unassembled WGS sequence"/>
</dbReference>
<organism evidence="1 2">
    <name type="scientific">Paenibacillus cucumis</name>
    <name type="common">ex Kampfer et al. 2016</name>
    <dbReference type="NCBI Taxonomy" id="1776858"/>
    <lineage>
        <taxon>Bacteria</taxon>
        <taxon>Bacillati</taxon>
        <taxon>Bacillota</taxon>
        <taxon>Bacilli</taxon>
        <taxon>Bacillales</taxon>
        <taxon>Paenibacillaceae</taxon>
        <taxon>Paenibacillus</taxon>
    </lineage>
</organism>
<protein>
    <submittedName>
        <fullName evidence="1">Uncharacterized protein</fullName>
    </submittedName>
</protein>
<reference evidence="1 2" key="1">
    <citation type="submission" date="2020-08" db="EMBL/GenBank/DDBJ databases">
        <title>Fungal Genomes of the International Space Station.</title>
        <authorList>
            <person name="Seuylemezian A."/>
            <person name="Singh N.K."/>
            <person name="Wood J."/>
            <person name="Venkateswaran K."/>
        </authorList>
    </citation>
    <scope>NUCLEOTIDE SEQUENCE [LARGE SCALE GENOMIC DNA]</scope>
    <source>
        <strain evidence="1 2">S/N-304-OC-R4</strain>
    </source>
</reference>
<accession>A0ABS7KFE0</accession>
<dbReference type="EMBL" id="JACLIC010000009">
    <property type="protein sequence ID" value="MBY0202661.1"/>
    <property type="molecule type" value="Genomic_DNA"/>
</dbReference>
<comment type="caution">
    <text evidence="1">The sequence shown here is derived from an EMBL/GenBank/DDBJ whole genome shotgun (WGS) entry which is preliminary data.</text>
</comment>
<dbReference type="Pfam" id="PF20126">
    <property type="entry name" value="TumE"/>
    <property type="match status" value="1"/>
</dbReference>
<name>A0ABS7KFE0_9BACL</name>
<dbReference type="RefSeq" id="WP_221787520.1">
    <property type="nucleotide sequence ID" value="NZ_JACLIC010000009.1"/>
</dbReference>
<evidence type="ECO:0000313" key="1">
    <source>
        <dbReference type="EMBL" id="MBY0202661.1"/>
    </source>
</evidence>
<evidence type="ECO:0000313" key="2">
    <source>
        <dbReference type="Proteomes" id="UP000706031"/>
    </source>
</evidence>
<sequence>MSLKIAKSNFKFIEKNFSDIISEIRENANGIRSDRRSIRKTILFHDFSKLICIEELDMDRCFIELYWYDWYDSNKQLIMKFHAHKHPEGTHSSVTKYDPFHIHSADDERHHNEKFHELNDILEFIRLRQLSLKR</sequence>
<gene>
    <name evidence="1" type="ORF">H7T88_05445</name>
</gene>